<evidence type="ECO:0000256" key="6">
    <source>
        <dbReference type="ARBA" id="ARBA00022605"/>
    </source>
</evidence>
<evidence type="ECO:0000256" key="11">
    <source>
        <dbReference type="ARBA" id="ARBA00048841"/>
    </source>
</evidence>
<keyword evidence="8 14" id="KW-0560">Oxidoreductase</keyword>
<dbReference type="InterPro" id="IPR019811">
    <property type="entry name" value="HDH_CS"/>
</dbReference>
<evidence type="ECO:0000256" key="2">
    <source>
        <dbReference type="ARBA" id="ARBA00005062"/>
    </source>
</evidence>
<dbReference type="Gene3D" id="3.40.50.720">
    <property type="entry name" value="NAD(P)-binding Rossmann-like Domain"/>
    <property type="match status" value="1"/>
</dbReference>
<dbReference type="Pfam" id="PF00742">
    <property type="entry name" value="Homoserine_dh"/>
    <property type="match status" value="1"/>
</dbReference>
<evidence type="ECO:0000256" key="13">
    <source>
        <dbReference type="PIRSR" id="PIRSR036497-2"/>
    </source>
</evidence>
<feature type="active site" description="Proton donor" evidence="12">
    <location>
        <position position="224"/>
    </location>
</feature>
<gene>
    <name evidence="18" type="ORF">C1I91_02245</name>
</gene>
<feature type="domain" description="Homoserine dehydrogenase catalytic" evidence="16">
    <location>
        <begin position="156"/>
        <end position="334"/>
    </location>
</feature>
<keyword evidence="7 14" id="KW-0791">Threonine biosynthesis</keyword>
<evidence type="ECO:0000256" key="8">
    <source>
        <dbReference type="ARBA" id="ARBA00023002"/>
    </source>
</evidence>
<dbReference type="EC" id="1.1.1.3" evidence="4 14"/>
<dbReference type="InterPro" id="IPR022697">
    <property type="entry name" value="HDH_short"/>
</dbReference>
<evidence type="ECO:0000256" key="15">
    <source>
        <dbReference type="RuleBase" id="RU004171"/>
    </source>
</evidence>
<dbReference type="InterPro" id="IPR001342">
    <property type="entry name" value="HDH_cat"/>
</dbReference>
<evidence type="ECO:0000256" key="12">
    <source>
        <dbReference type="PIRSR" id="PIRSR036497-1"/>
    </source>
</evidence>
<dbReference type="UniPathway" id="UPA00050">
    <property type="reaction ID" value="UER00063"/>
</dbReference>
<dbReference type="KEGG" id="cmah:C1I91_02245"/>
<dbReference type="GO" id="GO:0050661">
    <property type="term" value="F:NADP binding"/>
    <property type="evidence" value="ECO:0007669"/>
    <property type="project" value="InterPro"/>
</dbReference>
<keyword evidence="6 14" id="KW-0028">Amino-acid biosynthesis</keyword>
<evidence type="ECO:0000256" key="4">
    <source>
        <dbReference type="ARBA" id="ARBA00013213"/>
    </source>
</evidence>
<dbReference type="SUPFAM" id="SSF51735">
    <property type="entry name" value="NAD(P)-binding Rossmann-fold domains"/>
    <property type="match status" value="1"/>
</dbReference>
<feature type="binding site" evidence="13">
    <location>
        <position position="124"/>
    </location>
    <ligand>
        <name>NADPH</name>
        <dbReference type="ChEBI" id="CHEBI:57783"/>
    </ligand>
</feature>
<dbReference type="InterPro" id="IPR005106">
    <property type="entry name" value="Asp/hSer_DH_NAD-bd"/>
</dbReference>
<dbReference type="NCBIfam" id="NF005290">
    <property type="entry name" value="PRK06813.1"/>
    <property type="match status" value="1"/>
</dbReference>
<feature type="binding site" evidence="13">
    <location>
        <position position="209"/>
    </location>
    <ligand>
        <name>L-homoserine</name>
        <dbReference type="ChEBI" id="CHEBI:57476"/>
    </ligand>
</feature>
<dbReference type="PANTHER" id="PTHR43331:SF1">
    <property type="entry name" value="HOMOSERINE DEHYDROGENASE"/>
    <property type="match status" value="1"/>
</dbReference>
<evidence type="ECO:0000256" key="7">
    <source>
        <dbReference type="ARBA" id="ARBA00022697"/>
    </source>
</evidence>
<keyword evidence="13 14" id="KW-0521">NADP</keyword>
<keyword evidence="19" id="KW-1185">Reference proteome</keyword>
<dbReference type="UniPathway" id="UPA00051">
    <property type="reaction ID" value="UER00465"/>
</dbReference>
<reference evidence="18 19" key="1">
    <citation type="submission" date="2018-01" db="EMBL/GenBank/DDBJ databases">
        <title>Genome Sequencing and Assembly of Anaerobacter polyendosporus strain CT4.</title>
        <authorList>
            <person name="Tachaapaikoon C."/>
            <person name="Sutheeworapong S."/>
            <person name="Jenjaroenpun P."/>
            <person name="Wongsurawat T."/>
            <person name="Nookeaw I."/>
            <person name="Cheawchanlertfa P."/>
            <person name="Kosugi A."/>
            <person name="Cheevadhanarak S."/>
            <person name="Ratanakhanokchai K."/>
        </authorList>
    </citation>
    <scope>NUCLEOTIDE SEQUENCE [LARGE SCALE GENOMIC DNA]</scope>
    <source>
        <strain evidence="18 19">CT4</strain>
    </source>
</reference>
<evidence type="ECO:0000256" key="9">
    <source>
        <dbReference type="ARBA" id="ARBA00023053"/>
    </source>
</evidence>
<evidence type="ECO:0000256" key="3">
    <source>
        <dbReference type="ARBA" id="ARBA00006753"/>
    </source>
</evidence>
<dbReference type="GO" id="GO:0009086">
    <property type="term" value="P:methionine biosynthetic process"/>
    <property type="evidence" value="ECO:0007669"/>
    <property type="project" value="UniProtKB-KW"/>
</dbReference>
<protein>
    <recommendedName>
        <fullName evidence="5 14">Homoserine dehydrogenase</fullName>
        <ecNumber evidence="4 14">1.1.1.3</ecNumber>
    </recommendedName>
</protein>
<dbReference type="RefSeq" id="WP_128211030.1">
    <property type="nucleotide sequence ID" value="NZ_CP025746.1"/>
</dbReference>
<dbReference type="FunFam" id="3.30.360.10:FF:000005">
    <property type="entry name" value="Homoserine dehydrogenase"/>
    <property type="match status" value="1"/>
</dbReference>
<keyword evidence="9" id="KW-0915">Sodium</keyword>
<dbReference type="SUPFAM" id="SSF55347">
    <property type="entry name" value="Glyceraldehyde-3-phosphate dehydrogenase-like, C-terminal domain"/>
    <property type="match status" value="1"/>
</dbReference>
<dbReference type="PIRSF" id="PIRSF036497">
    <property type="entry name" value="HDH_short"/>
    <property type="match status" value="1"/>
</dbReference>
<sequence>MEKFIMICGYGGVAFELCKILLDNKNYITEKYNLDLKLKSIVGRHGQLYEEKGIDLEALLKFGKGSSAIEEYAKQKKLTLNTNIVFEGDVLVESTPTDLESGEPGLTYALKALDSGMNVVFASKGALVTNYKLISTKAANLGLKINYSGATAAALPTLDIGENSLSGARIKSIRGILNGTTNFILTEMFTNDINFEEALKNAQERGIAEKNPKLDISGFDSACKLLLIANKIFNKQYDISKVHIKGIDRLSDEDIHLVKANGQTIKLIATAEFDGKEVSMEVAPIPVSKTDMFSSVNGTNKCIAYNTFEMGQIFCAGGASDPMGAGAAVLKDIINLYK</sequence>
<dbReference type="AlphaFoldDB" id="A0A3R5V5B5"/>
<dbReference type="PROSITE" id="PS01042">
    <property type="entry name" value="HOMOSER_DHGENASE"/>
    <property type="match status" value="1"/>
</dbReference>
<dbReference type="GO" id="GO:0004412">
    <property type="term" value="F:homoserine dehydrogenase activity"/>
    <property type="evidence" value="ECO:0007669"/>
    <property type="project" value="UniProtKB-EC"/>
</dbReference>
<evidence type="ECO:0000256" key="1">
    <source>
        <dbReference type="ARBA" id="ARBA00005056"/>
    </source>
</evidence>
<keyword evidence="10 14" id="KW-0486">Methionine biosynthesis</keyword>
<evidence type="ECO:0000313" key="18">
    <source>
        <dbReference type="EMBL" id="QAA30579.1"/>
    </source>
</evidence>
<dbReference type="PANTHER" id="PTHR43331">
    <property type="entry name" value="HOMOSERINE DEHYDROGENASE"/>
    <property type="match status" value="1"/>
</dbReference>
<comment type="similarity">
    <text evidence="3 15">Belongs to the homoserine dehydrogenase family.</text>
</comment>
<evidence type="ECO:0000259" key="17">
    <source>
        <dbReference type="Pfam" id="PF03447"/>
    </source>
</evidence>
<feature type="domain" description="Aspartate/homoserine dehydrogenase NAD-binding" evidence="17">
    <location>
        <begin position="9"/>
        <end position="146"/>
    </location>
</feature>
<comment type="pathway">
    <text evidence="1 14">Amino-acid biosynthesis; L-threonine biosynthesis; L-threonine from L-aspartate: step 3/5.</text>
</comment>
<dbReference type="OrthoDB" id="9808167at2"/>
<dbReference type="Gene3D" id="3.30.360.10">
    <property type="entry name" value="Dihydrodipicolinate Reductase, domain 2"/>
    <property type="match status" value="1"/>
</dbReference>
<accession>A0A3R5V5B5</accession>
<comment type="catalytic activity">
    <reaction evidence="11">
        <text>L-homoserine + NADP(+) = L-aspartate 4-semialdehyde + NADPH + H(+)</text>
        <dbReference type="Rhea" id="RHEA:15761"/>
        <dbReference type="ChEBI" id="CHEBI:15378"/>
        <dbReference type="ChEBI" id="CHEBI:57476"/>
        <dbReference type="ChEBI" id="CHEBI:57783"/>
        <dbReference type="ChEBI" id="CHEBI:58349"/>
        <dbReference type="ChEBI" id="CHEBI:537519"/>
        <dbReference type="EC" id="1.1.1.3"/>
    </reaction>
    <physiologicalReaction direction="right-to-left" evidence="11">
        <dbReference type="Rhea" id="RHEA:15763"/>
    </physiologicalReaction>
</comment>
<name>A0A3R5V5B5_9CLOT</name>
<dbReference type="InterPro" id="IPR036291">
    <property type="entry name" value="NAD(P)-bd_dom_sf"/>
</dbReference>
<evidence type="ECO:0000313" key="19">
    <source>
        <dbReference type="Proteomes" id="UP000286268"/>
    </source>
</evidence>
<evidence type="ECO:0000256" key="14">
    <source>
        <dbReference type="RuleBase" id="RU000579"/>
    </source>
</evidence>
<evidence type="ECO:0000256" key="10">
    <source>
        <dbReference type="ARBA" id="ARBA00023167"/>
    </source>
</evidence>
<organism evidence="18 19">
    <name type="scientific">Clostridium manihotivorum</name>
    <dbReference type="NCBI Taxonomy" id="2320868"/>
    <lineage>
        <taxon>Bacteria</taxon>
        <taxon>Bacillati</taxon>
        <taxon>Bacillota</taxon>
        <taxon>Clostridia</taxon>
        <taxon>Eubacteriales</taxon>
        <taxon>Clostridiaceae</taxon>
        <taxon>Clostridium</taxon>
    </lineage>
</organism>
<dbReference type="Proteomes" id="UP000286268">
    <property type="component" value="Chromosome"/>
</dbReference>
<dbReference type="Pfam" id="PF03447">
    <property type="entry name" value="NAD_binding_3"/>
    <property type="match status" value="1"/>
</dbReference>
<dbReference type="GO" id="GO:0009088">
    <property type="term" value="P:threonine biosynthetic process"/>
    <property type="evidence" value="ECO:0007669"/>
    <property type="project" value="UniProtKB-UniPathway"/>
</dbReference>
<comment type="pathway">
    <text evidence="2 14">Amino-acid biosynthesis; L-methionine biosynthesis via de novo pathway; L-homoserine from L-aspartate: step 3/3.</text>
</comment>
<proteinExistence type="inferred from homology"/>
<dbReference type="EMBL" id="CP025746">
    <property type="protein sequence ID" value="QAA30579.1"/>
    <property type="molecule type" value="Genomic_DNA"/>
</dbReference>
<evidence type="ECO:0000259" key="16">
    <source>
        <dbReference type="Pfam" id="PF00742"/>
    </source>
</evidence>
<evidence type="ECO:0000256" key="5">
    <source>
        <dbReference type="ARBA" id="ARBA00013376"/>
    </source>
</evidence>